<evidence type="ECO:0000259" key="1">
    <source>
        <dbReference type="Pfam" id="PF00024"/>
    </source>
</evidence>
<name>A0A9N8JAB3_9PEZI</name>
<comment type="caution">
    <text evidence="2">The sequence shown here is derived from an EMBL/GenBank/DDBJ whole genome shotgun (WGS) entry which is preliminary data.</text>
</comment>
<protein>
    <recommendedName>
        <fullName evidence="1">Apple domain-containing protein</fullName>
    </recommendedName>
</protein>
<dbReference type="AlphaFoldDB" id="A0A9N8JAB3"/>
<proteinExistence type="predicted"/>
<reference evidence="2" key="1">
    <citation type="submission" date="2020-06" db="EMBL/GenBank/DDBJ databases">
        <authorList>
            <person name="Onetto C."/>
        </authorList>
    </citation>
    <scope>NUCLEOTIDE SEQUENCE</scope>
</reference>
<dbReference type="Proteomes" id="UP000716446">
    <property type="component" value="Unassembled WGS sequence"/>
</dbReference>
<keyword evidence="3" id="KW-1185">Reference proteome</keyword>
<dbReference type="Gene3D" id="3.50.4.10">
    <property type="entry name" value="Hepatocyte Growth Factor"/>
    <property type="match status" value="1"/>
</dbReference>
<accession>A0A9N8JAB3</accession>
<feature type="domain" description="Apple" evidence="1">
    <location>
        <begin position="53"/>
        <end position="82"/>
    </location>
</feature>
<sequence length="123" mass="14436">MIEDLWKYEQQWLAHKPQDVRFLLHKDIFSQYILPRMSTVLLDWDNESDGDEGNVGSFEECRSKCEAASDCKQFSYSEDGHCKTRVDPRLGKATPHMKSGWFPDRIKRFEQVMAPCGDESWML</sequence>
<evidence type="ECO:0000313" key="2">
    <source>
        <dbReference type="EMBL" id="CAD0083778.1"/>
    </source>
</evidence>
<dbReference type="Pfam" id="PF00024">
    <property type="entry name" value="PAN_1"/>
    <property type="match status" value="1"/>
</dbReference>
<organism evidence="2 3">
    <name type="scientific">Aureobasidium vineae</name>
    <dbReference type="NCBI Taxonomy" id="2773715"/>
    <lineage>
        <taxon>Eukaryota</taxon>
        <taxon>Fungi</taxon>
        <taxon>Dikarya</taxon>
        <taxon>Ascomycota</taxon>
        <taxon>Pezizomycotina</taxon>
        <taxon>Dothideomycetes</taxon>
        <taxon>Dothideomycetidae</taxon>
        <taxon>Dothideales</taxon>
        <taxon>Saccotheciaceae</taxon>
        <taxon>Aureobasidium</taxon>
    </lineage>
</organism>
<dbReference type="InterPro" id="IPR003609">
    <property type="entry name" value="Pan_app"/>
</dbReference>
<gene>
    <name evidence="2" type="ORF">AWRI4619_LOCUS2345</name>
</gene>
<dbReference type="EMBL" id="CAIJEN010000003">
    <property type="protein sequence ID" value="CAD0083778.1"/>
    <property type="molecule type" value="Genomic_DNA"/>
</dbReference>
<evidence type="ECO:0000313" key="3">
    <source>
        <dbReference type="Proteomes" id="UP000716446"/>
    </source>
</evidence>